<evidence type="ECO:0000313" key="5">
    <source>
        <dbReference type="EMBL" id="AWM67197.1"/>
    </source>
</evidence>
<reference evidence="1" key="2">
    <citation type="submission" date="2004-12" db="EMBL/GenBank/DDBJ databases">
        <authorList>
            <person name="Marks H."/>
            <person name="van Duijse J.J.A."/>
            <person name="Zuidema D."/>
            <person name="van Hulten M.C.W."/>
            <person name="Vlak J.M."/>
        </authorList>
    </citation>
    <scope>NUCLEOTIDE SEQUENCE</scope>
    <source>
        <strain evidence="1">WSSV-TH</strain>
    </source>
</reference>
<dbReference type="Proteomes" id="UP000281424">
    <property type="component" value="Segment"/>
</dbReference>
<evidence type="ECO:0000313" key="8">
    <source>
        <dbReference type="Proteomes" id="UP000277283"/>
    </source>
</evidence>
<dbReference type="EMBL" id="AF369029">
    <property type="protein sequence ID" value="AAK77805.1"/>
    <property type="molecule type" value="Genomic_DNA"/>
</dbReference>
<evidence type="ECO:0000313" key="7">
    <source>
        <dbReference type="Proteomes" id="UP000273684"/>
    </source>
</evidence>
<reference evidence="4" key="7">
    <citation type="journal article" date="2017" name="Virusdisease">
        <title>Characterization and prevalence of a novel white spot syndrome viral genotype in naturally infected wild crayfish, Procambarus clarkii, in Shanghai, China.</title>
        <authorList>
            <person name="Jiang L."/>
            <person name="Xiao J."/>
            <person name="Liu L."/>
            <person name="Pan Y."/>
            <person name="Yan S."/>
            <person name="Wang Y."/>
        </authorList>
    </citation>
    <scope>NUCLEOTIDE SEQUENCE [LARGE SCALE GENOMIC DNA]</scope>
    <source>
        <strain evidence="4">PC</strain>
    </source>
</reference>
<evidence type="ECO:0000313" key="4">
    <source>
        <dbReference type="EMBL" id="ASV62872.1"/>
    </source>
</evidence>
<reference evidence="8" key="5">
    <citation type="submission" date="2012-08" db="EMBL/GenBank/DDBJ databases">
        <authorList>
            <person name="Choi T.-J."/>
        </authorList>
    </citation>
    <scope>NUCLEOTIDE SEQUENCE [LARGE SCALE GENOMIC DNA]</scope>
    <source>
        <strain evidence="8">K-LV1</strain>
    </source>
</reference>
<dbReference type="EMBL" id="MH090824">
    <property type="protein sequence ID" value="AWM67197.1"/>
    <property type="molecule type" value="Genomic_DNA"/>
</dbReference>
<accession>K7WJY9</accession>
<organism evidence="2 8">
    <name type="scientific">White spot syndrome virus</name>
    <dbReference type="NCBI Taxonomy" id="342409"/>
    <lineage>
        <taxon>Viruses</taxon>
        <taxon>Viruses incertae sedis</taxon>
        <taxon>Naldaviricetes</taxon>
        <taxon>Nimaviridae</taxon>
        <taxon>Whispovirus</taxon>
    </lineage>
</organism>
<proteinExistence type="predicted"/>
<evidence type="ECO:0000313" key="6">
    <source>
        <dbReference type="EMBL" id="QHB92562.1"/>
    </source>
</evidence>
<name>K7WJY9_9VIRU</name>
<dbReference type="Proteomes" id="UP000273684">
    <property type="component" value="Genome"/>
</dbReference>
<evidence type="ECO:0000313" key="1">
    <source>
        <dbReference type="EMBL" id="AAK77805.1"/>
    </source>
</evidence>
<dbReference type="Proteomes" id="UP000279156">
    <property type="component" value="Segment"/>
</dbReference>
<reference evidence="5" key="8">
    <citation type="journal article" date="2018" name="Genome Announc.">
        <title>Draft Genome Sequence of a White Spot Syndrome Virus Isolate Obtained in Ecuador.</title>
        <authorList>
            <person name="Restrepo L."/>
            <person name="Reyes A."/>
            <person name="Bajana L."/>
            <person name="Betancourt I."/>
            <person name="Bayot B."/>
        </authorList>
    </citation>
    <scope>NUCLEOTIDE SEQUENCE [LARGE SCALE GENOMIC DNA]</scope>
    <source>
        <strain evidence="5">WSSV-EC-15098</strain>
    </source>
</reference>
<dbReference type="EMBL" id="KU216744">
    <property type="protein sequence ID" value="ALZ45787.1"/>
    <property type="molecule type" value="Genomic_DNA"/>
</dbReference>
<dbReference type="Proteomes" id="UP000277283">
    <property type="component" value="Segment"/>
</dbReference>
<reference evidence="1 9" key="3">
    <citation type="journal article" date="2005" name="Virus Res.">
        <title>Fitness and virulence of an ancestral White Spot Syndrome Virus isolate from shrimp.</title>
        <authorList>
            <person name="Marks H."/>
            <person name="van Duijse J.J."/>
            <person name="Zuidema D."/>
            <person name="van Hulten M.C."/>
            <person name="Vlak J.M."/>
        </authorList>
    </citation>
    <scope>NUCLEOTIDE SEQUENCE [LARGE SCALE GENOMIC DNA]</scope>
    <source>
        <strain evidence="1">WSSV-TH</strain>
    </source>
</reference>
<protein>
    <submittedName>
        <fullName evidence="2">ORF136</fullName>
    </submittedName>
    <submittedName>
        <fullName evidence="3">SpoIIIAH-like protein</fullName>
    </submittedName>
</protein>
<reference evidence="2" key="4">
    <citation type="submission" date="2012-08" db="EMBL/GenBank/DDBJ databases">
        <title>Cassytha pubescens and C. glabella (Lauraceae) are not disjunctly distributed between Australia and the Ryukyu Archipelago of Japan - evidence from morphological and molecular data.</title>
        <authorList>
            <person name="Kokubugata G."/>
            <person name="Nakamura K."/>
            <person name="Forster P.I."/>
            <person name="Wilson G.W."/>
            <person name="Holland A.E."/>
            <person name="Hirayama Y."/>
            <person name="Yokota M."/>
        </authorList>
    </citation>
    <scope>NUCLEOTIDE SEQUENCE</scope>
    <source>
        <strain evidence="2">K-LV1</strain>
    </source>
</reference>
<evidence type="ECO:0000313" key="2">
    <source>
        <dbReference type="EMBL" id="AFX59655.1"/>
    </source>
</evidence>
<reference evidence="3" key="9">
    <citation type="submission" date="2018-06" db="EMBL/GenBank/DDBJ databases">
        <authorList>
            <person name="Zhirakovskaya E."/>
        </authorList>
    </citation>
    <scope>NUCLEOTIDE SEQUENCE</scope>
    <source>
        <strain evidence="3">MEX2008</strain>
    </source>
</reference>
<reference evidence="1 9" key="1">
    <citation type="journal article" date="2001" name="Virology">
        <title>The white spot syndrome virus DNA genome sequence.</title>
        <authorList>
            <person name="van Hulten M.C."/>
            <person name="Witteveldt J."/>
            <person name="Peters S."/>
            <person name="Kloosterboer N."/>
            <person name="Tarchini R."/>
            <person name="Fiers M."/>
            <person name="Sandbrink H."/>
            <person name="Lankhorst R.K."/>
            <person name="Vlak J.M."/>
        </authorList>
    </citation>
    <scope>NUCLEOTIDE SEQUENCE [LARGE SCALE GENOMIC DNA]</scope>
    <source>
        <strain evidence="1">WSSV-TH</strain>
    </source>
</reference>
<evidence type="ECO:0000313" key="3">
    <source>
        <dbReference type="EMBL" id="ALZ45787.1"/>
    </source>
</evidence>
<reference evidence="6" key="10">
    <citation type="submission" date="2019-12" db="EMBL/GenBank/DDBJ databases">
        <title>Genome reconstruction of White Spot Syndrome Virus (WSSV) from archival Davidson-fixed paraffin embedded shrimp (Penaeus vannamei) tissue.</title>
        <authorList>
            <person name="Cruz-Flores R."/>
            <person name="Hung Nam M."/>
            <person name="Aranguren Caroa L.F."/>
            <person name="Kanrar S."/>
            <person name="Dhar A.K."/>
        </authorList>
    </citation>
    <scope>NUCLEOTIDE SEQUENCE</scope>
    <source>
        <strain evidence="6">CN_95_DFPE</strain>
    </source>
</reference>
<gene>
    <name evidence="2" type="ORF">wssv_02780</name>
</gene>
<reference evidence="3 7" key="6">
    <citation type="journal article" date="2016" name="Genome Announc.">
        <title>Draft Genome Sequence of White Spot Syndrome Virus Isolated from Cultured Litopenaeus vannamei in Mexico.</title>
        <authorList>
            <person name="Rodriguez-Anaya L.Z."/>
            <person name="Gonzalez-Galaviz J.R."/>
            <person name="Casillas-Hernandez R."/>
            <person name="Lares-Villa F."/>
            <person name="Estrada K."/>
            <person name="Ibarra-Gamez J.C."/>
            <person name="Sanchez-Flores A."/>
        </authorList>
    </citation>
    <scope>NUCLEOTIDE SEQUENCE [LARGE SCALE GENOMIC DNA]</scope>
    <source>
        <strain evidence="3 7">MEX2008</strain>
    </source>
</reference>
<dbReference type="EMBL" id="JX515788">
    <property type="protein sequence ID" value="AFX59655.1"/>
    <property type="molecule type" value="Genomic_DNA"/>
</dbReference>
<dbReference type="Proteomes" id="UP000276649">
    <property type="component" value="Segment"/>
</dbReference>
<evidence type="ECO:0000313" key="9">
    <source>
        <dbReference type="Proteomes" id="UP000279156"/>
    </source>
</evidence>
<dbReference type="EMBL" id="KX686117">
    <property type="protein sequence ID" value="ASV62872.1"/>
    <property type="molecule type" value="Genomic_DNA"/>
</dbReference>
<dbReference type="EMBL" id="MN840357">
    <property type="protein sequence ID" value="QHB92562.1"/>
    <property type="molecule type" value="Genomic_DNA"/>
</dbReference>
<accession>Q91LA9</accession>
<sequence>MLLVPSQRVIVHSNMPFLRHLRQIGKEYLRWVTVVITPTPGDSIEGFSRLQILT</sequence>